<keyword evidence="6" id="KW-1185">Reference proteome</keyword>
<gene>
    <name evidence="5" type="ORF">M7I_1551</name>
</gene>
<protein>
    <submittedName>
        <fullName evidence="5">Putative UPF0665 family protein C23C4.06c</fullName>
    </submittedName>
</protein>
<dbReference type="InParanoid" id="H0EGD5"/>
<dbReference type="Gene3D" id="3.40.50.150">
    <property type="entry name" value="Vaccinia Virus protein VP39"/>
    <property type="match status" value="1"/>
</dbReference>
<feature type="domain" description="EF-hand" evidence="4">
    <location>
        <begin position="713"/>
        <end position="748"/>
    </location>
</feature>
<dbReference type="PROSITE" id="PS50222">
    <property type="entry name" value="EF_HAND_2"/>
    <property type="match status" value="1"/>
</dbReference>
<dbReference type="GO" id="GO:0008757">
    <property type="term" value="F:S-adenosylmethionine-dependent methyltransferase activity"/>
    <property type="evidence" value="ECO:0007669"/>
    <property type="project" value="UniProtKB-ARBA"/>
</dbReference>
<dbReference type="AlphaFoldDB" id="H0EGD5"/>
<dbReference type="SUPFAM" id="SSF51045">
    <property type="entry name" value="WW domain"/>
    <property type="match status" value="1"/>
</dbReference>
<dbReference type="InterPro" id="IPR011992">
    <property type="entry name" value="EF-hand-dom_pair"/>
</dbReference>
<dbReference type="InterPro" id="IPR001202">
    <property type="entry name" value="WW_dom"/>
</dbReference>
<feature type="coiled-coil region" evidence="1">
    <location>
        <begin position="345"/>
        <end position="376"/>
    </location>
</feature>
<dbReference type="SUPFAM" id="SSF53335">
    <property type="entry name" value="S-adenosyl-L-methionine-dependent methyltransferases"/>
    <property type="match status" value="1"/>
</dbReference>
<dbReference type="InterPro" id="IPR019410">
    <property type="entry name" value="Methyltransf_16"/>
</dbReference>
<dbReference type="SUPFAM" id="SSF47473">
    <property type="entry name" value="EF-hand"/>
    <property type="match status" value="1"/>
</dbReference>
<dbReference type="Pfam" id="PF10294">
    <property type="entry name" value="Methyltransf_16"/>
    <property type="match status" value="1"/>
</dbReference>
<accession>H0EGD5</accession>
<evidence type="ECO:0000256" key="2">
    <source>
        <dbReference type="SAM" id="MobiDB-lite"/>
    </source>
</evidence>
<evidence type="ECO:0000259" key="4">
    <source>
        <dbReference type="PROSITE" id="PS50222"/>
    </source>
</evidence>
<reference evidence="5 6" key="1">
    <citation type="journal article" date="2012" name="Eukaryot. Cell">
        <title>Genome sequence of the fungus Glarea lozoyensis: the first genome sequence of a species from the Helotiaceae family.</title>
        <authorList>
            <person name="Youssar L."/>
            <person name="Gruening B.A."/>
            <person name="Erxleben A."/>
            <person name="Guenther S."/>
            <person name="Huettel W."/>
        </authorList>
    </citation>
    <scope>NUCLEOTIDE SEQUENCE [LARGE SCALE GENOMIC DNA]</scope>
    <source>
        <strain evidence="6">ATCC 74030 / MF5533</strain>
    </source>
</reference>
<proteinExistence type="predicted"/>
<dbReference type="GO" id="GO:0005509">
    <property type="term" value="F:calcium ion binding"/>
    <property type="evidence" value="ECO:0007669"/>
    <property type="project" value="InterPro"/>
</dbReference>
<comment type="caution">
    <text evidence="5">The sequence shown here is derived from an EMBL/GenBank/DDBJ whole genome shotgun (WGS) entry which is preliminary data.</text>
</comment>
<dbReference type="PROSITE" id="PS50020">
    <property type="entry name" value="WW_DOMAIN_2"/>
    <property type="match status" value="1"/>
</dbReference>
<dbReference type="HOGENOM" id="CLU_345470_0_0_1"/>
<evidence type="ECO:0000313" key="6">
    <source>
        <dbReference type="Proteomes" id="UP000005446"/>
    </source>
</evidence>
<organism evidence="5 6">
    <name type="scientific">Glarea lozoyensis (strain ATCC 74030 / MF5533)</name>
    <dbReference type="NCBI Taxonomy" id="1104152"/>
    <lineage>
        <taxon>Eukaryota</taxon>
        <taxon>Fungi</taxon>
        <taxon>Dikarya</taxon>
        <taxon>Ascomycota</taxon>
        <taxon>Pezizomycotina</taxon>
        <taxon>Leotiomycetes</taxon>
        <taxon>Helotiales</taxon>
        <taxon>Helotiaceae</taxon>
        <taxon>Glarea</taxon>
    </lineage>
</organism>
<dbReference type="CDD" id="cd00201">
    <property type="entry name" value="WW"/>
    <property type="match status" value="1"/>
</dbReference>
<dbReference type="InterPro" id="IPR002048">
    <property type="entry name" value="EF_hand_dom"/>
</dbReference>
<name>H0EGD5_GLAL7</name>
<dbReference type="CDD" id="cd02440">
    <property type="entry name" value="AdoMet_MTases"/>
    <property type="match status" value="1"/>
</dbReference>
<feature type="compositionally biased region" description="Basic and acidic residues" evidence="2">
    <location>
        <begin position="779"/>
        <end position="790"/>
    </location>
</feature>
<evidence type="ECO:0000313" key="5">
    <source>
        <dbReference type="EMBL" id="EHL02470.1"/>
    </source>
</evidence>
<dbReference type="InterPro" id="IPR036020">
    <property type="entry name" value="WW_dom_sf"/>
</dbReference>
<feature type="region of interest" description="Disordered" evidence="2">
    <location>
        <begin position="756"/>
        <end position="818"/>
    </location>
</feature>
<evidence type="ECO:0000259" key="3">
    <source>
        <dbReference type="PROSITE" id="PS50020"/>
    </source>
</evidence>
<dbReference type="Gene3D" id="2.20.70.10">
    <property type="match status" value="1"/>
</dbReference>
<dbReference type="GO" id="GO:0005829">
    <property type="term" value="C:cytosol"/>
    <property type="evidence" value="ECO:0007669"/>
    <property type="project" value="TreeGrafter"/>
</dbReference>
<evidence type="ECO:0000256" key="1">
    <source>
        <dbReference type="SAM" id="Coils"/>
    </source>
</evidence>
<sequence length="818" mass="91850">MSQKGNATSSNTSQPPLAERVFNTGKEGKDLHIWEETGESIARHIWYAYQPNLPILNSILTTKPSLKILELGAGCGIVGISLSTLPNTTQIILTDLPEATDILTQNLSSLPSDISHEVLDWSAPLPAHIAGTEWDLIAISDCTYNPDVVPDLVKTLGELARGKEVYVVLAMKVRHESELVFFELMDKKGFEVREKMKIELPVLGGEGDMYLTLFSNKFYAILLVGDFVAAGQLAHSIWSRCEAAAGDFEELGVLCNEINIAGMNGIQGIGKKLGFIGSKTERDQIRSRLQLHLTTINTFLANVQVETSALTVRLLFSVLQEQFGDRDEATIRGIIDNPDALQDLFKELRSENKLLNAELDREKESIQVKLKAAVENRKQDPGTIVASDVSEAQVARPIYNGPVAPRSAPYDPLPDDWSYFWQSEDTNEIVYVDNNTMTESTVHPARFNNTEDEVGTHVLPPGWQRRLDTWGNIFFVDHHTRRAVREDPRFNLKINQNTGLPDGWLAIEDHKLTPFFYRRSGRMVFGTYNPAAMKSKSLKDKWTLSRVPEQGEDPESLVEIKTPLARRNFEDQKKARDKAAALAASLVIPPMTPKEEAYYHSVFESVEKEDPFRINYKEALTLCTTFSVSVDLADKVLKQTDGNRDWKWNVDEYAKTLHRIKFELKKKLKDNPVKAKTAKEEKKYSKMFFAGKDPASQTMTLLEFNAVCKGLGPSVRNPEDIFHVTDSNADLKLNVDEFSDAIHLVMHDMKEAKALSKLEPPEPSSLPDTNVTKDQPSVPEEHRSPTEEGQKSNNTGEQPEREILQPYAIDSTRTDLAN</sequence>
<dbReference type="PANTHER" id="PTHR14614">
    <property type="entry name" value="HEPATOCELLULAR CARCINOMA-ASSOCIATED ANTIGEN"/>
    <property type="match status" value="1"/>
</dbReference>
<keyword evidence="1" id="KW-0175">Coiled coil</keyword>
<dbReference type="InterPro" id="IPR029063">
    <property type="entry name" value="SAM-dependent_MTases_sf"/>
</dbReference>
<feature type="domain" description="WW" evidence="3">
    <location>
        <begin position="457"/>
        <end position="490"/>
    </location>
</feature>
<dbReference type="EMBL" id="AGUE01000023">
    <property type="protein sequence ID" value="EHL02470.1"/>
    <property type="molecule type" value="Genomic_DNA"/>
</dbReference>
<dbReference type="Proteomes" id="UP000005446">
    <property type="component" value="Unassembled WGS sequence"/>
</dbReference>
<dbReference type="Gene3D" id="1.10.238.10">
    <property type="entry name" value="EF-hand"/>
    <property type="match status" value="1"/>
</dbReference>
<dbReference type="PANTHER" id="PTHR14614:SF132">
    <property type="entry name" value="PROTEIN-LYSINE METHYLTRANSFERASE C42C1.13"/>
    <property type="match status" value="1"/>
</dbReference>
<dbReference type="OrthoDB" id="413520at2759"/>